<feature type="binding site" evidence="10">
    <location>
        <position position="126"/>
    </location>
    <ligand>
        <name>L-glutamate</name>
        <dbReference type="ChEBI" id="CHEBI:29985"/>
    </ligand>
</feature>
<gene>
    <name evidence="12" type="ORF">ADS77_03310</name>
</gene>
<dbReference type="UniPathway" id="UPA00204"/>
<dbReference type="InterPro" id="IPR051792">
    <property type="entry name" value="GGT_bact"/>
</dbReference>
<dbReference type="EC" id="3.4.19.13" evidence="11"/>
<dbReference type="Gene3D" id="1.10.246.130">
    <property type="match status" value="1"/>
</dbReference>
<dbReference type="InterPro" id="IPR043138">
    <property type="entry name" value="GGT_lsub"/>
</dbReference>
<dbReference type="GO" id="GO:0006751">
    <property type="term" value="P:glutathione catabolic process"/>
    <property type="evidence" value="ECO:0007669"/>
    <property type="project" value="UniProtKB-UniRule"/>
</dbReference>
<evidence type="ECO:0000256" key="9">
    <source>
        <dbReference type="PIRSR" id="PIRSR600101-1"/>
    </source>
</evidence>
<sequence length="607" mass="65654">MPNISMQLSFFMFSHAHTSIIFSLTLLTLPVFASQLPPEIREPEAATGLEQKQHVVGDEYMIAAANPYATQAGQTILASGGSAVDAAIATQLVLTLVEPQSSGIGGGAFLLHYDKQKNALTTFDGRETAPSNADESLFLDKDGKAASWIDAVVGGRSVGVPGVLHALAQVHKEHGNLEWAALFKPAIELAEHGFIVSPRLHALLVKQINPGVTKLPAIRDYFFPDGKPLAVGVLKTNQPLADLYKEIASKGIDAFYKGDNAIKMVDAVQHSVVAPGTLALTDLANYKSKQRDAVCTPYHEYNVCSMAPPSSGGVAVLQILALLEDKNMRQYQPNSAKAIHYFSQASRLAFADRNVYMGDPDFADIPTRELLAHSYVSQRATLITEHDKKAEAGQPRPLLSYAQDDAYELPSTTHVSIVDAKGNAVSMTSSIEMAFGSTVMVNGFILNNQLTDFALSPYKNGMLLANRVEAGKRPRSSMSPVMVFNKDGSLRLVVGSPGGSRIINYVAHVVIGVLDWQLTAQQAIDLPRITNRNNYTSVEKGTAIESIIPDLKKRGHTVRQVDLNSGLHAVELLNGKLYGAADPRREGIALSEQNFVLKEHKNAVNKP</sequence>
<dbReference type="EMBL" id="LHPH01000003">
    <property type="protein sequence ID" value="KPH64850.1"/>
    <property type="molecule type" value="Genomic_DNA"/>
</dbReference>
<dbReference type="InterPro" id="IPR043137">
    <property type="entry name" value="GGT_ssub_C"/>
</dbReference>
<comment type="PTM">
    <text evidence="11">Cleaved by autocatalysis into a large and a small subunit.</text>
</comment>
<comment type="pathway">
    <text evidence="11">Sulfur metabolism; glutathione metabolism.</text>
</comment>
<comment type="catalytic activity">
    <reaction evidence="1 11">
        <text>an S-substituted glutathione + H2O = an S-substituted L-cysteinylglycine + L-glutamate</text>
        <dbReference type="Rhea" id="RHEA:59468"/>
        <dbReference type="ChEBI" id="CHEBI:15377"/>
        <dbReference type="ChEBI" id="CHEBI:29985"/>
        <dbReference type="ChEBI" id="CHEBI:90779"/>
        <dbReference type="ChEBI" id="CHEBI:143103"/>
        <dbReference type="EC" id="3.4.19.13"/>
    </reaction>
</comment>
<dbReference type="EC" id="2.3.2.2" evidence="11"/>
<dbReference type="GO" id="GO:0006750">
    <property type="term" value="P:glutathione biosynthetic process"/>
    <property type="evidence" value="ECO:0007669"/>
    <property type="project" value="UniProtKB-KW"/>
</dbReference>
<evidence type="ECO:0000256" key="4">
    <source>
        <dbReference type="ARBA" id="ARBA00022679"/>
    </source>
</evidence>
<dbReference type="GO" id="GO:0036374">
    <property type="term" value="F:glutathione hydrolase activity"/>
    <property type="evidence" value="ECO:0007669"/>
    <property type="project" value="UniProtKB-UniRule"/>
</dbReference>
<dbReference type="NCBIfam" id="TIGR00066">
    <property type="entry name" value="g_glut_trans"/>
    <property type="match status" value="1"/>
</dbReference>
<keyword evidence="13" id="KW-1185">Reference proteome</keyword>
<evidence type="ECO:0000256" key="7">
    <source>
        <dbReference type="ARBA" id="ARBA00023315"/>
    </source>
</evidence>
<evidence type="ECO:0000256" key="8">
    <source>
        <dbReference type="ARBA" id="ARBA00047417"/>
    </source>
</evidence>
<keyword evidence="11" id="KW-0317">Glutathione biosynthesis</keyword>
<evidence type="ECO:0000256" key="5">
    <source>
        <dbReference type="ARBA" id="ARBA00022801"/>
    </source>
</evidence>
<protein>
    <recommendedName>
        <fullName evidence="11">Glutathione hydrolase proenzyme</fullName>
        <ecNumber evidence="11">2.3.2.2</ecNumber>
        <ecNumber evidence="11">3.4.19.13</ecNumber>
    </recommendedName>
    <component>
        <recommendedName>
            <fullName evidence="11">Glutathione hydrolase large chain</fullName>
        </recommendedName>
    </component>
    <component>
        <recommendedName>
            <fullName evidence="11">Glutathione hydrolase small chain</fullName>
        </recommendedName>
    </component>
</protein>
<comment type="caution">
    <text evidence="12">The sequence shown here is derived from an EMBL/GenBank/DDBJ whole genome shotgun (WGS) entry which is preliminary data.</text>
</comment>
<keyword evidence="6 11" id="KW-0865">Zymogen</keyword>
<comment type="similarity">
    <text evidence="3 11">Belongs to the gamma-glutamyltransferase family.</text>
</comment>
<evidence type="ECO:0000256" key="6">
    <source>
        <dbReference type="ARBA" id="ARBA00023145"/>
    </source>
</evidence>
<dbReference type="Proteomes" id="UP000037848">
    <property type="component" value="Unassembled WGS sequence"/>
</dbReference>
<evidence type="ECO:0000256" key="10">
    <source>
        <dbReference type="PIRSR" id="PIRSR600101-2"/>
    </source>
</evidence>
<dbReference type="Gene3D" id="3.60.20.40">
    <property type="match status" value="1"/>
</dbReference>
<evidence type="ECO:0000313" key="13">
    <source>
        <dbReference type="Proteomes" id="UP000037848"/>
    </source>
</evidence>
<organism evidence="12 13">
    <name type="scientific">Pseudoalteromonas porphyrae</name>
    <dbReference type="NCBI Taxonomy" id="187330"/>
    <lineage>
        <taxon>Bacteria</taxon>
        <taxon>Pseudomonadati</taxon>
        <taxon>Pseudomonadota</taxon>
        <taxon>Gammaproteobacteria</taxon>
        <taxon>Alteromonadales</taxon>
        <taxon>Pseudoalteromonadaceae</taxon>
        <taxon>Pseudoalteromonas</taxon>
    </lineage>
</organism>
<evidence type="ECO:0000313" key="12">
    <source>
        <dbReference type="EMBL" id="KPH64850.1"/>
    </source>
</evidence>
<dbReference type="Pfam" id="PF01019">
    <property type="entry name" value="G_glu_transpept"/>
    <property type="match status" value="1"/>
</dbReference>
<dbReference type="PANTHER" id="PTHR43199">
    <property type="entry name" value="GLUTATHIONE HYDROLASE"/>
    <property type="match status" value="1"/>
</dbReference>
<feature type="binding site" evidence="10">
    <location>
        <begin position="476"/>
        <end position="477"/>
    </location>
    <ligand>
        <name>L-glutamate</name>
        <dbReference type="ChEBI" id="CHEBI:29985"/>
    </ligand>
</feature>
<dbReference type="PRINTS" id="PR01210">
    <property type="entry name" value="GGTRANSPTASE"/>
</dbReference>
<feature type="binding site" evidence="10">
    <location>
        <position position="452"/>
    </location>
    <ligand>
        <name>L-glutamate</name>
        <dbReference type="ChEBI" id="CHEBI:29985"/>
    </ligand>
</feature>
<keyword evidence="5 11" id="KW-0378">Hydrolase</keyword>
<accession>A0A0N1MV93</accession>
<evidence type="ECO:0000256" key="2">
    <source>
        <dbReference type="ARBA" id="ARBA00001089"/>
    </source>
</evidence>
<feature type="active site" description="Nucleophile" evidence="9">
    <location>
        <position position="412"/>
    </location>
</feature>
<comment type="catalytic activity">
    <reaction evidence="2 11">
        <text>glutathione + H2O = L-cysteinylglycine + L-glutamate</text>
        <dbReference type="Rhea" id="RHEA:28807"/>
        <dbReference type="ChEBI" id="CHEBI:15377"/>
        <dbReference type="ChEBI" id="CHEBI:29985"/>
        <dbReference type="ChEBI" id="CHEBI:57925"/>
        <dbReference type="ChEBI" id="CHEBI:61694"/>
        <dbReference type="EC" id="3.4.19.13"/>
    </reaction>
</comment>
<proteinExistence type="inferred from homology"/>
<name>A0A0N1MV93_9GAMM</name>
<dbReference type="STRING" id="187330.AMS58_08440"/>
<keyword evidence="4 11" id="KW-0808">Transferase</keyword>
<comment type="catalytic activity">
    <reaction evidence="8 11">
        <text>an N-terminal (5-L-glutamyl)-[peptide] + an alpha-amino acid = 5-L-glutamyl amino acid + an N-terminal L-alpha-aminoacyl-[peptide]</text>
        <dbReference type="Rhea" id="RHEA:23904"/>
        <dbReference type="Rhea" id="RHEA-COMP:9780"/>
        <dbReference type="Rhea" id="RHEA-COMP:9795"/>
        <dbReference type="ChEBI" id="CHEBI:77644"/>
        <dbReference type="ChEBI" id="CHEBI:78597"/>
        <dbReference type="ChEBI" id="CHEBI:78599"/>
        <dbReference type="ChEBI" id="CHEBI:78608"/>
        <dbReference type="EC" id="2.3.2.2"/>
    </reaction>
</comment>
<dbReference type="AlphaFoldDB" id="A0A0N1MV93"/>
<dbReference type="PANTHER" id="PTHR43199:SF1">
    <property type="entry name" value="GLUTATHIONE HYDROLASE PROENZYME"/>
    <property type="match status" value="1"/>
</dbReference>
<keyword evidence="7 11" id="KW-0012">Acyltransferase</keyword>
<dbReference type="PATRIC" id="fig|187330.3.peg.1700"/>
<evidence type="ECO:0000256" key="11">
    <source>
        <dbReference type="RuleBase" id="RU368036"/>
    </source>
</evidence>
<dbReference type="InterPro" id="IPR000101">
    <property type="entry name" value="GGT_peptidase"/>
</dbReference>
<dbReference type="GO" id="GO:0103068">
    <property type="term" value="F:leukotriene C4 gamma-glutamyl transferase activity"/>
    <property type="evidence" value="ECO:0007669"/>
    <property type="project" value="UniProtKB-EC"/>
</dbReference>
<feature type="binding site" evidence="10">
    <location>
        <position position="499"/>
    </location>
    <ligand>
        <name>L-glutamate</name>
        <dbReference type="ChEBI" id="CHEBI:29985"/>
    </ligand>
</feature>
<evidence type="ECO:0000256" key="1">
    <source>
        <dbReference type="ARBA" id="ARBA00001049"/>
    </source>
</evidence>
<reference evidence="12 13" key="1">
    <citation type="submission" date="2015-08" db="EMBL/GenBank/DDBJ databases">
        <title>Draft Genome Sequence of Pseudoalteromonas porphyrae UCD-SED14.</title>
        <authorList>
            <person name="Coil D.A."/>
            <person name="Jospin G."/>
            <person name="Lee R.D."/>
            <person name="Eisen J.A."/>
        </authorList>
    </citation>
    <scope>NUCLEOTIDE SEQUENCE [LARGE SCALE GENOMIC DNA]</scope>
    <source>
        <strain evidence="12 13">UCD-SED14</strain>
    </source>
</reference>
<comment type="subunit">
    <text evidence="11">This enzyme consists of two polypeptide chains, which are synthesized in precursor form from a single polypeptide.</text>
</comment>
<dbReference type="InterPro" id="IPR029055">
    <property type="entry name" value="Ntn_hydrolases_N"/>
</dbReference>
<dbReference type="OrthoDB" id="5297205at2"/>
<dbReference type="SUPFAM" id="SSF56235">
    <property type="entry name" value="N-terminal nucleophile aminohydrolases (Ntn hydrolases)"/>
    <property type="match status" value="1"/>
</dbReference>
<evidence type="ECO:0000256" key="3">
    <source>
        <dbReference type="ARBA" id="ARBA00009381"/>
    </source>
</evidence>